<dbReference type="EMBL" id="ADLN01000107">
    <property type="protein sequence ID" value="EHI58103.1"/>
    <property type="molecule type" value="Genomic_DNA"/>
</dbReference>
<keyword evidence="10" id="KW-0698">rRNA processing</keyword>
<dbReference type="Pfam" id="PF00753">
    <property type="entry name" value="Lactamase_B"/>
    <property type="match status" value="1"/>
</dbReference>
<dbReference type="InterPro" id="IPR036866">
    <property type="entry name" value="RibonucZ/Hydroxyglut_hydro"/>
</dbReference>
<feature type="binding site" evidence="13">
    <location>
        <position position="56"/>
    </location>
    <ligand>
        <name>Ca(2+)</name>
        <dbReference type="ChEBI" id="CHEBI:29108"/>
    </ligand>
</feature>
<dbReference type="GO" id="GO:0006364">
    <property type="term" value="P:rRNA processing"/>
    <property type="evidence" value="ECO:0007669"/>
    <property type="project" value="UniProtKB-UniRule"/>
</dbReference>
<feature type="binding site" evidence="13">
    <location>
        <position position="147"/>
    </location>
    <ligand>
        <name>Zn(2+)</name>
        <dbReference type="ChEBI" id="CHEBI:29105"/>
        <label>1</label>
        <note>catalytic</note>
    </ligand>
</feature>
<keyword evidence="3 10" id="KW-0540">Nuclease</keyword>
<keyword evidence="2 10" id="KW-0963">Cytoplasm</keyword>
<dbReference type="GO" id="GO:0003723">
    <property type="term" value="F:RNA binding"/>
    <property type="evidence" value="ECO:0007669"/>
    <property type="project" value="UniProtKB-UniRule"/>
</dbReference>
<keyword evidence="13" id="KW-0106">Calcium</keyword>
<evidence type="ECO:0000256" key="5">
    <source>
        <dbReference type="ARBA" id="ARBA00022759"/>
    </source>
</evidence>
<feature type="binding site" evidence="13">
    <location>
        <position position="79"/>
    </location>
    <ligand>
        <name>Zn(2+)</name>
        <dbReference type="ChEBI" id="CHEBI:29105"/>
        <label>2</label>
        <note>catalytic</note>
    </ligand>
</feature>
<dbReference type="HAMAP" id="MF_01491">
    <property type="entry name" value="RNase_J_bact"/>
    <property type="match status" value="1"/>
</dbReference>
<dbReference type="SUPFAM" id="SSF56281">
    <property type="entry name" value="Metallo-hydrolase/oxidoreductase"/>
    <property type="match status" value="1"/>
</dbReference>
<evidence type="ECO:0000256" key="10">
    <source>
        <dbReference type="HAMAP-Rule" id="MF_01491"/>
    </source>
</evidence>
<dbReference type="FunFam" id="3.10.20.580:FF:000001">
    <property type="entry name" value="Ribonuclease J"/>
    <property type="match status" value="1"/>
</dbReference>
<keyword evidence="6 10" id="KW-0378">Hydrolase</keyword>
<keyword evidence="16" id="KW-1185">Reference proteome</keyword>
<feature type="binding site" evidence="10 12">
    <location>
        <begin position="368"/>
        <end position="372"/>
    </location>
    <ligand>
        <name>substrate</name>
    </ligand>
</feature>
<keyword evidence="8 10" id="KW-0269">Exonuclease</keyword>
<feature type="binding site" evidence="13">
    <location>
        <position position="54"/>
    </location>
    <ligand>
        <name>Ca(2+)</name>
        <dbReference type="ChEBI" id="CHEBI:29108"/>
    </ligand>
</feature>
<feature type="binding site" evidence="13">
    <location>
        <position position="81"/>
    </location>
    <ligand>
        <name>Zn(2+)</name>
        <dbReference type="ChEBI" id="CHEBI:29105"/>
        <label>1</label>
        <note>catalytic</note>
    </ligand>
</feature>
<dbReference type="InterPro" id="IPR001279">
    <property type="entry name" value="Metallo-B-lactamas"/>
</dbReference>
<dbReference type="GO" id="GO:0004521">
    <property type="term" value="F:RNA endonuclease activity"/>
    <property type="evidence" value="ECO:0007669"/>
    <property type="project" value="UniProtKB-UniRule"/>
</dbReference>
<comment type="cofactor">
    <cofactor evidence="13">
        <name>Ca(2+)</name>
        <dbReference type="ChEBI" id="CHEBI:29108"/>
    </cofactor>
    <text evidence="13">Binds 1 Ca(2+) cation per subunit. Seen in 1 crystal structure, it is not clear if it is physiologically important.</text>
</comment>
<dbReference type="GO" id="GO:0008270">
    <property type="term" value="F:zinc ion binding"/>
    <property type="evidence" value="ECO:0007669"/>
    <property type="project" value="InterPro"/>
</dbReference>
<evidence type="ECO:0000256" key="4">
    <source>
        <dbReference type="ARBA" id="ARBA00022723"/>
    </source>
</evidence>
<feature type="domain" description="Metallo-beta-lactamase" evidence="14">
    <location>
        <begin position="26"/>
        <end position="228"/>
    </location>
</feature>
<feature type="binding site" evidence="13">
    <location>
        <position position="169"/>
    </location>
    <ligand>
        <name>Zn(2+)</name>
        <dbReference type="ChEBI" id="CHEBI:29105"/>
        <label>1</label>
        <note>catalytic</note>
    </ligand>
</feature>
<dbReference type="GO" id="GO:0004534">
    <property type="term" value="F:5'-3' RNA exonuclease activity"/>
    <property type="evidence" value="ECO:0007669"/>
    <property type="project" value="UniProtKB-UniRule"/>
</dbReference>
<dbReference type="Pfam" id="PF22505">
    <property type="entry name" value="RNase_J_b_CASP"/>
    <property type="match status" value="1"/>
</dbReference>
<dbReference type="GO" id="GO:0005737">
    <property type="term" value="C:cytoplasm"/>
    <property type="evidence" value="ECO:0007669"/>
    <property type="project" value="UniProtKB-SubCell"/>
</dbReference>
<protein>
    <recommendedName>
        <fullName evidence="10">Ribonuclease J</fullName>
        <shortName evidence="10">RNase J</shortName>
        <ecNumber evidence="10">3.1.-.-</ecNumber>
    </recommendedName>
</protein>
<gene>
    <name evidence="10" type="primary">rnj</name>
    <name evidence="15" type="ORF">HMPREF9473_03867</name>
</gene>
<evidence type="ECO:0000313" key="15">
    <source>
        <dbReference type="EMBL" id="EHI58103.1"/>
    </source>
</evidence>
<comment type="subunit">
    <text evidence="10">Homodimer, may be a subunit of the RNA degradosome.</text>
</comment>
<reference evidence="15 16" key="1">
    <citation type="submission" date="2011-08" db="EMBL/GenBank/DDBJ databases">
        <title>The Genome Sequence of Clostridium hathewayi WAL-18680.</title>
        <authorList>
            <consortium name="The Broad Institute Genome Sequencing Platform"/>
            <person name="Earl A."/>
            <person name="Ward D."/>
            <person name="Feldgarden M."/>
            <person name="Gevers D."/>
            <person name="Finegold S.M."/>
            <person name="Summanen P.H."/>
            <person name="Molitoris D.R."/>
            <person name="Song M."/>
            <person name="Daigneault M."/>
            <person name="Allen-Vercoe E."/>
            <person name="Young S.K."/>
            <person name="Zeng Q."/>
            <person name="Gargeya S."/>
            <person name="Fitzgerald M."/>
            <person name="Haas B."/>
            <person name="Abouelleil A."/>
            <person name="Alvarado L."/>
            <person name="Arachchi H.M."/>
            <person name="Berlin A."/>
            <person name="Brown A."/>
            <person name="Chapman S.B."/>
            <person name="Chen Z."/>
            <person name="Dunbar C."/>
            <person name="Freedman E."/>
            <person name="Gearin G."/>
            <person name="Gellesch M."/>
            <person name="Goldberg J."/>
            <person name="Griggs A."/>
            <person name="Gujja S."/>
            <person name="Heiman D."/>
            <person name="Howarth C."/>
            <person name="Larson L."/>
            <person name="Lui A."/>
            <person name="MacDonald P.J.P."/>
            <person name="Montmayeur A."/>
            <person name="Murphy C."/>
            <person name="Neiman D."/>
            <person name="Pearson M."/>
            <person name="Priest M."/>
            <person name="Roberts A."/>
            <person name="Saif S."/>
            <person name="Shea T."/>
            <person name="Shenoy N."/>
            <person name="Sisk P."/>
            <person name="Stolte C."/>
            <person name="Sykes S."/>
            <person name="Wortman J."/>
            <person name="Nusbaum C."/>
            <person name="Birren B."/>
        </authorList>
    </citation>
    <scope>NUCLEOTIDE SEQUENCE [LARGE SCALE GENOMIC DNA]</scope>
    <source>
        <strain evidence="15 16">WAL-18680</strain>
    </source>
</reference>
<dbReference type="NCBIfam" id="TIGR00649">
    <property type="entry name" value="MG423"/>
    <property type="match status" value="1"/>
</dbReference>
<evidence type="ECO:0000256" key="6">
    <source>
        <dbReference type="ARBA" id="ARBA00022801"/>
    </source>
</evidence>
<dbReference type="PIRSF" id="PIRSF004803">
    <property type="entry name" value="RnjA"/>
    <property type="match status" value="1"/>
</dbReference>
<proteinExistence type="inferred from homology"/>
<dbReference type="AlphaFoldDB" id="G5IK39"/>
<name>G5IK39_9FIRM</name>
<dbReference type="Gene3D" id="3.40.50.10710">
    <property type="entry name" value="Metallo-hydrolase/oxidoreductase"/>
    <property type="match status" value="1"/>
</dbReference>
<dbReference type="RefSeq" id="WP_006781858.1">
    <property type="nucleotide sequence ID" value="NZ_CP040506.1"/>
</dbReference>
<dbReference type="PANTHER" id="PTHR43694:SF1">
    <property type="entry name" value="RIBONUCLEASE J"/>
    <property type="match status" value="1"/>
</dbReference>
<dbReference type="Pfam" id="PF17770">
    <property type="entry name" value="RNase_J_C"/>
    <property type="match status" value="1"/>
</dbReference>
<dbReference type="InterPro" id="IPR030854">
    <property type="entry name" value="RNase_J_bac"/>
</dbReference>
<dbReference type="InterPro" id="IPR004613">
    <property type="entry name" value="RNase_J"/>
</dbReference>
<dbReference type="HOGENOM" id="CLU_008727_3_2_9"/>
<dbReference type="Gene3D" id="3.60.15.10">
    <property type="entry name" value="Ribonuclease Z/Hydroxyacylglutathione hydrolase-like"/>
    <property type="match status" value="1"/>
</dbReference>
<comment type="cofactor">
    <cofactor evidence="13">
        <name>Zn(2+)</name>
        <dbReference type="ChEBI" id="CHEBI:29105"/>
    </cofactor>
    <text evidence="13">Binds 2 Zn(2+) ions per subunit. It is not clear if Zn(2+) or Mg(2+) is physiologically important.</text>
</comment>
<keyword evidence="4 13" id="KW-0479">Metal-binding</keyword>
<dbReference type="CDD" id="cd07714">
    <property type="entry name" value="RNaseJ_MBL-fold"/>
    <property type="match status" value="1"/>
</dbReference>
<evidence type="ECO:0000256" key="7">
    <source>
        <dbReference type="ARBA" id="ARBA00022833"/>
    </source>
</evidence>
<dbReference type="OrthoDB" id="9758375at2"/>
<keyword evidence="5 10" id="KW-0255">Endonuclease</keyword>
<dbReference type="InterPro" id="IPR055132">
    <property type="entry name" value="RNase_J_b_CASP"/>
</dbReference>
<comment type="function">
    <text evidence="10">An RNase that has 5'-3' exonuclease and possibly endonuclease activity. Involved in maturation of rRNA and in some organisms also mRNA maturation and/or decay.</text>
</comment>
<comment type="caution">
    <text evidence="15">The sequence shown here is derived from an EMBL/GenBank/DDBJ whole genome shotgun (WGS) entry which is preliminary data.</text>
</comment>
<evidence type="ECO:0000256" key="13">
    <source>
        <dbReference type="PIRSR" id="PIRSR004803-3"/>
    </source>
</evidence>
<organism evidence="15 16">
    <name type="scientific">Hungatella hathewayi WAL-18680</name>
    <dbReference type="NCBI Taxonomy" id="742737"/>
    <lineage>
        <taxon>Bacteria</taxon>
        <taxon>Bacillati</taxon>
        <taxon>Bacillota</taxon>
        <taxon>Clostridia</taxon>
        <taxon>Lachnospirales</taxon>
        <taxon>Lachnospiraceae</taxon>
        <taxon>Hungatella</taxon>
    </lineage>
</organism>
<evidence type="ECO:0000256" key="9">
    <source>
        <dbReference type="ARBA" id="ARBA00022884"/>
    </source>
</evidence>
<dbReference type="InterPro" id="IPR011108">
    <property type="entry name" value="RMMBL"/>
</dbReference>
<dbReference type="Gene3D" id="3.10.20.580">
    <property type="match status" value="1"/>
</dbReference>
<evidence type="ECO:0000259" key="14">
    <source>
        <dbReference type="SMART" id="SM00849"/>
    </source>
</evidence>
<accession>G5IK39</accession>
<evidence type="ECO:0000256" key="12">
    <source>
        <dbReference type="PIRSR" id="PIRSR004803-2"/>
    </source>
</evidence>
<evidence type="ECO:0000256" key="3">
    <source>
        <dbReference type="ARBA" id="ARBA00022722"/>
    </source>
</evidence>
<dbReference type="Pfam" id="PF07521">
    <property type="entry name" value="RMMBL"/>
    <property type="match status" value="1"/>
</dbReference>
<dbReference type="PATRIC" id="fig|742737.3.peg.3850"/>
<keyword evidence="9 10" id="KW-0694">RNA-binding</keyword>
<feature type="binding site" evidence="12">
    <location>
        <begin position="239"/>
        <end position="241"/>
    </location>
    <ligand>
        <name>substrate</name>
    </ligand>
</feature>
<evidence type="ECO:0000313" key="16">
    <source>
        <dbReference type="Proteomes" id="UP000005384"/>
    </source>
</evidence>
<keyword evidence="7 13" id="KW-0862">Zinc</keyword>
<dbReference type="EC" id="3.1.-.-" evidence="10"/>
<dbReference type="InterPro" id="IPR042173">
    <property type="entry name" value="RNase_J_2"/>
</dbReference>
<feature type="binding site" evidence="13">
    <location>
        <position position="84"/>
    </location>
    <ligand>
        <name>Zn(2+)</name>
        <dbReference type="ChEBI" id="CHEBI:29105"/>
        <label>1</label>
        <note>catalytic</note>
    </ligand>
</feature>
<feature type="binding site" evidence="13">
    <location>
        <position position="447"/>
    </location>
    <ligand>
        <name>Ca(2+)</name>
        <dbReference type="ChEBI" id="CHEBI:29108"/>
    </ligand>
</feature>
<feature type="binding site" evidence="13">
    <location>
        <position position="83"/>
    </location>
    <ligand>
        <name>Zn(2+)</name>
        <dbReference type="ChEBI" id="CHEBI:29105"/>
        <label>1</label>
        <note>catalytic</note>
    </ligand>
</feature>
<dbReference type="Proteomes" id="UP000005384">
    <property type="component" value="Unassembled WGS sequence"/>
</dbReference>
<evidence type="ECO:0000256" key="11">
    <source>
        <dbReference type="PIRSR" id="PIRSR004803-1"/>
    </source>
</evidence>
<evidence type="ECO:0000256" key="8">
    <source>
        <dbReference type="ARBA" id="ARBA00022839"/>
    </source>
</evidence>
<dbReference type="InterPro" id="IPR041636">
    <property type="entry name" value="RNase_J_C"/>
</dbReference>
<sequence>MKQQGKKQNTEAKVKIIPLGGLEQIGMNITAFEYEDNIIIVDCGLAFPSDDMLGIDLVIPDVTYLKQNADKIKGFVITHGHEDHIGALPYILPQINAPVYGTKLTIALIDNKLKEHNLLRSTKRKVVKHGQSINLGCFRIEFIKTNHSIADASALAIFTPAGIILHTGDFKIDYTPVFGDSIDLQRFAELGKKGVLALMCDSTNAIRPGFTASEKTVGKTFDGIFADHKNKRIIVATFASNVDRVQQIINSAYKYGRKVVVEGRSMVNVIGTASELGYIKIPEGTLIDIDQLKSYPDEKTVIISTGSQGEAMAALSRMAASIHKKISIKPGDVVIFSSTPIPGNEKAVSKVINELSIKGAEVIFQDTHVSGHACQEEIKLIYSLLRPRYALPVHGEYRHLMAQKGLAEAVGIPKENILLMSSGDVVEICNESCKVVDHVQSGAILVDGLGVGDVGNIVLRDRQNLAQNGIIIVVLTLEKYSNQLLAGPDIVSRGFVYVRESEDLMEQARKIVVEAVDDCLERHVSDWGKIKNIIRDSLSDFLWKKMKRNPMILPIIMEVE</sequence>
<evidence type="ECO:0000256" key="1">
    <source>
        <dbReference type="ARBA" id="ARBA00004496"/>
    </source>
</evidence>
<dbReference type="SMART" id="SM00849">
    <property type="entry name" value="Lactamase_B"/>
    <property type="match status" value="1"/>
</dbReference>
<feature type="binding site" evidence="13">
    <location>
        <position position="394"/>
    </location>
    <ligand>
        <name>Zn(2+)</name>
        <dbReference type="ChEBI" id="CHEBI:29105"/>
        <label>1</label>
        <note>catalytic</note>
    </ligand>
</feature>
<dbReference type="PANTHER" id="PTHR43694">
    <property type="entry name" value="RIBONUCLEASE J"/>
    <property type="match status" value="1"/>
</dbReference>
<evidence type="ECO:0000256" key="2">
    <source>
        <dbReference type="ARBA" id="ARBA00022490"/>
    </source>
</evidence>
<feature type="active site" description="Proton donor" evidence="11">
    <location>
        <position position="201"/>
    </location>
</feature>
<comment type="subcellular location">
    <subcellularLocation>
        <location evidence="1 10">Cytoplasm</location>
    </subcellularLocation>
</comment>
<comment type="similarity">
    <text evidence="10">Belongs to the metallo-beta-lactamase superfamily. RNA-metabolizing metallo-beta-lactamase-like family. Bacterial RNase J subfamily.</text>
</comment>
<feature type="active site" description="Proton acceptor" evidence="11">
    <location>
        <position position="372"/>
    </location>
</feature>